<dbReference type="Gene3D" id="2.60.120.620">
    <property type="entry name" value="q2cbj1_9rhob like domain"/>
    <property type="match status" value="1"/>
</dbReference>
<evidence type="ECO:0000256" key="6">
    <source>
        <dbReference type="SAM" id="MobiDB-lite"/>
    </source>
</evidence>
<feature type="domain" description="Fe2OG dioxygenase" evidence="7">
    <location>
        <begin position="275"/>
        <end position="398"/>
    </location>
</feature>
<evidence type="ECO:0000256" key="1">
    <source>
        <dbReference type="ARBA" id="ARBA00001961"/>
    </source>
</evidence>
<dbReference type="Pfam" id="PF13640">
    <property type="entry name" value="2OG-FeII_Oxy_3"/>
    <property type="match status" value="1"/>
</dbReference>
<evidence type="ECO:0000313" key="8">
    <source>
        <dbReference type="EMBL" id="KAJ8602273.1"/>
    </source>
</evidence>
<dbReference type="GO" id="GO:0004656">
    <property type="term" value="F:procollagen-proline 4-dioxygenase activity"/>
    <property type="evidence" value="ECO:0007669"/>
    <property type="project" value="TreeGrafter"/>
</dbReference>
<dbReference type="EMBL" id="JAQMWT010000388">
    <property type="protein sequence ID" value="KAJ8602273.1"/>
    <property type="molecule type" value="Genomic_DNA"/>
</dbReference>
<dbReference type="PANTHER" id="PTHR10869:SF247">
    <property type="entry name" value="FE2OG DIOXYGENASE DOMAIN-CONTAINING PROTEIN"/>
    <property type="match status" value="1"/>
</dbReference>
<dbReference type="AlphaFoldDB" id="A0AAD7UED8"/>
<dbReference type="InterPro" id="IPR045054">
    <property type="entry name" value="P4HA-like"/>
</dbReference>
<dbReference type="GO" id="GO:0005783">
    <property type="term" value="C:endoplasmic reticulum"/>
    <property type="evidence" value="ECO:0007669"/>
    <property type="project" value="TreeGrafter"/>
</dbReference>
<dbReference type="GO" id="GO:0005506">
    <property type="term" value="F:iron ion binding"/>
    <property type="evidence" value="ECO:0007669"/>
    <property type="project" value="InterPro"/>
</dbReference>
<evidence type="ECO:0000256" key="4">
    <source>
        <dbReference type="ARBA" id="ARBA00023002"/>
    </source>
</evidence>
<name>A0AAD7UED8_9STRA</name>
<comment type="cofactor">
    <cofactor evidence="1">
        <name>L-ascorbate</name>
        <dbReference type="ChEBI" id="CHEBI:38290"/>
    </cofactor>
</comment>
<evidence type="ECO:0000259" key="7">
    <source>
        <dbReference type="PROSITE" id="PS51471"/>
    </source>
</evidence>
<sequence length="485" mass="53109">MSRREVCNGVSAALQEKRWGEAASRLAELSRLGGVAKVGALQRWVRDADAARHEDEVASFALLWLLCRVAAGEPAAVPREPVAVVRFDPWEPCERRPNLGGGPAERSASVSSFFVAHTEKALERQPPNRYDLRIWTSREVRTLAPATARRVEVGAVEGAFVLNGVLSVGECRELLDIATQLGFEPDEPLDPDQRDRLALAAARTKGAFAALADDDDDLDDPEPRTNLKTGVSERSKTVVWLADAALNEGLFERCRSHLPQTYDDCRDARGRAVGRAELCGLNARWRLYRYDAGGTYRPHVDGAWPASALDSAGNYVYDAFGDRLSKLTAVVYLNDDFSGGTTAFYSAADDNTLRVFGVTPRAGSVLFFPHGDAAGSLIHEGSNVASGSKYIIRTEVLYKWGSSSSSSSYPSSRNHGRARTSTTPFVALEHPSSGARRHDEDSLRDNNKRPSATTMTATSSKKKRSRRQLKRPPSSIIDKPRPRVI</sequence>
<gene>
    <name evidence="8" type="ORF">CTAYLR_003672</name>
</gene>
<feature type="compositionally biased region" description="Low complexity" evidence="6">
    <location>
        <begin position="402"/>
        <end position="412"/>
    </location>
</feature>
<dbReference type="Proteomes" id="UP001230188">
    <property type="component" value="Unassembled WGS sequence"/>
</dbReference>
<keyword evidence="3" id="KW-0223">Dioxygenase</keyword>
<keyword evidence="5" id="KW-0408">Iron</keyword>
<accession>A0AAD7UED8</accession>
<dbReference type="InterPro" id="IPR044862">
    <property type="entry name" value="Pro_4_hyd_alph_FE2OG_OXY"/>
</dbReference>
<dbReference type="PROSITE" id="PS51471">
    <property type="entry name" value="FE2OG_OXY"/>
    <property type="match status" value="1"/>
</dbReference>
<evidence type="ECO:0000256" key="5">
    <source>
        <dbReference type="ARBA" id="ARBA00023004"/>
    </source>
</evidence>
<evidence type="ECO:0000256" key="2">
    <source>
        <dbReference type="ARBA" id="ARBA00022723"/>
    </source>
</evidence>
<feature type="region of interest" description="Disordered" evidence="6">
    <location>
        <begin position="402"/>
        <end position="485"/>
    </location>
</feature>
<dbReference type="PANTHER" id="PTHR10869">
    <property type="entry name" value="PROLYL 4-HYDROXYLASE ALPHA SUBUNIT"/>
    <property type="match status" value="1"/>
</dbReference>
<evidence type="ECO:0000256" key="3">
    <source>
        <dbReference type="ARBA" id="ARBA00022964"/>
    </source>
</evidence>
<organism evidence="8 9">
    <name type="scientific">Chrysophaeum taylorii</name>
    <dbReference type="NCBI Taxonomy" id="2483200"/>
    <lineage>
        <taxon>Eukaryota</taxon>
        <taxon>Sar</taxon>
        <taxon>Stramenopiles</taxon>
        <taxon>Ochrophyta</taxon>
        <taxon>Pelagophyceae</taxon>
        <taxon>Pelagomonadales</taxon>
        <taxon>Pelagomonadaceae</taxon>
        <taxon>Chrysophaeum</taxon>
    </lineage>
</organism>
<dbReference type="SMART" id="SM00702">
    <property type="entry name" value="P4Hc"/>
    <property type="match status" value="1"/>
</dbReference>
<dbReference type="InterPro" id="IPR005123">
    <property type="entry name" value="Oxoglu/Fe-dep_dioxygenase_dom"/>
</dbReference>
<protein>
    <recommendedName>
        <fullName evidence="7">Fe2OG dioxygenase domain-containing protein</fullName>
    </recommendedName>
</protein>
<comment type="caution">
    <text evidence="8">The sequence shown here is derived from an EMBL/GenBank/DDBJ whole genome shotgun (WGS) entry which is preliminary data.</text>
</comment>
<keyword evidence="9" id="KW-1185">Reference proteome</keyword>
<dbReference type="InterPro" id="IPR006620">
    <property type="entry name" value="Pro_4_hyd_alph"/>
</dbReference>
<evidence type="ECO:0000313" key="9">
    <source>
        <dbReference type="Proteomes" id="UP001230188"/>
    </source>
</evidence>
<reference evidence="8" key="1">
    <citation type="submission" date="2023-01" db="EMBL/GenBank/DDBJ databases">
        <title>Metagenome sequencing of chrysophaentin producing Chrysophaeum taylorii.</title>
        <authorList>
            <person name="Davison J."/>
            <person name="Bewley C."/>
        </authorList>
    </citation>
    <scope>NUCLEOTIDE SEQUENCE</scope>
    <source>
        <strain evidence="8">NIES-1699</strain>
    </source>
</reference>
<dbReference type="GO" id="GO:0031418">
    <property type="term" value="F:L-ascorbic acid binding"/>
    <property type="evidence" value="ECO:0007669"/>
    <property type="project" value="InterPro"/>
</dbReference>
<feature type="compositionally biased region" description="Basic and acidic residues" evidence="6">
    <location>
        <begin position="436"/>
        <end position="448"/>
    </location>
</feature>
<keyword evidence="4" id="KW-0560">Oxidoreductase</keyword>
<feature type="compositionally biased region" description="Basic residues" evidence="6">
    <location>
        <begin position="460"/>
        <end position="470"/>
    </location>
</feature>
<feature type="compositionally biased region" description="Low complexity" evidence="6">
    <location>
        <begin position="449"/>
        <end position="459"/>
    </location>
</feature>
<keyword evidence="2" id="KW-0479">Metal-binding</keyword>
<proteinExistence type="predicted"/>